<evidence type="ECO:0000256" key="1">
    <source>
        <dbReference type="SAM" id="MobiDB-lite"/>
    </source>
</evidence>
<evidence type="ECO:0000313" key="3">
    <source>
        <dbReference type="EMBL" id="MEF3118848.1"/>
    </source>
</evidence>
<organism evidence="3 4">
    <name type="scientific">Streptomyces chrestomyceticus</name>
    <dbReference type="NCBI Taxonomy" id="68185"/>
    <lineage>
        <taxon>Bacteria</taxon>
        <taxon>Bacillati</taxon>
        <taxon>Actinomycetota</taxon>
        <taxon>Actinomycetes</taxon>
        <taxon>Kitasatosporales</taxon>
        <taxon>Streptomycetaceae</taxon>
        <taxon>Streptomyces</taxon>
    </lineage>
</organism>
<dbReference type="Proteomes" id="UP001348265">
    <property type="component" value="Unassembled WGS sequence"/>
</dbReference>
<dbReference type="EMBL" id="JAVFKM010000033">
    <property type="protein sequence ID" value="MEF3118848.1"/>
    <property type="molecule type" value="Genomic_DNA"/>
</dbReference>
<dbReference type="InterPro" id="IPR000801">
    <property type="entry name" value="Esterase-like"/>
</dbReference>
<proteinExistence type="predicted"/>
<dbReference type="Pfam" id="PF00756">
    <property type="entry name" value="Esterase"/>
    <property type="match status" value="1"/>
</dbReference>
<keyword evidence="2" id="KW-0812">Transmembrane</keyword>
<dbReference type="Gene3D" id="3.40.50.1820">
    <property type="entry name" value="alpha/beta hydrolase"/>
    <property type="match status" value="1"/>
</dbReference>
<evidence type="ECO:0000256" key="2">
    <source>
        <dbReference type="SAM" id="Phobius"/>
    </source>
</evidence>
<dbReference type="PANTHER" id="PTHR48098:SF1">
    <property type="entry name" value="DIACYLGLYCEROL ACYLTRANSFERASE_MYCOLYLTRANSFERASE AG85A"/>
    <property type="match status" value="1"/>
</dbReference>
<sequence>MQHQYGEQPPNGPEGRPAYGYEADGGPAYGPAREHRAPRRRLGGRTGRRKRLWIAGAVVAVLGLAAVPVLNAFDVFSDNGEPMSFDRPRTDGGGTGGSGGAGGSTGGSAPGVRMPTGPQAQFTTANTLDDGTKIGVTTLHGKKSGFTGRVWVWAPKEYYEDKYAKSAFPVLIALPGGPGYPVNYWMGTDLKLQSSISEWSKSGKSKPFIVVMPVLNADDKNYYDGSDIPGQPKMGTWMSDDVPDLVKANFRTFTSRDGWAFMGSSSGAYVGLKQVLQHPDRFKAVIASGPDTRPDSPLWRGHEKERLANDPEQLAKHLIARPGAPDVHIAFQIGTKEGGRAKLEAFMKKIGKGPIKTRLQVIEGGGHNARGYVRGMNDGTMEWISKVMPGPTPAP</sequence>
<dbReference type="PANTHER" id="PTHR48098">
    <property type="entry name" value="ENTEROCHELIN ESTERASE-RELATED"/>
    <property type="match status" value="1"/>
</dbReference>
<accession>A0ABU7X509</accession>
<protein>
    <submittedName>
        <fullName evidence="3">Alpha/beta hydrolase-fold protein</fullName>
    </submittedName>
</protein>
<feature type="region of interest" description="Disordered" evidence="1">
    <location>
        <begin position="83"/>
        <end position="119"/>
    </location>
</feature>
<dbReference type="InterPro" id="IPR029058">
    <property type="entry name" value="AB_hydrolase_fold"/>
</dbReference>
<keyword evidence="3" id="KW-0378">Hydrolase</keyword>
<keyword evidence="2" id="KW-1133">Transmembrane helix</keyword>
<name>A0ABU7X509_9ACTN</name>
<feature type="region of interest" description="Disordered" evidence="1">
    <location>
        <begin position="1"/>
        <end position="47"/>
    </location>
</feature>
<keyword evidence="4" id="KW-1185">Reference proteome</keyword>
<dbReference type="InterPro" id="IPR050583">
    <property type="entry name" value="Mycobacterial_A85_antigen"/>
</dbReference>
<dbReference type="SUPFAM" id="SSF53474">
    <property type="entry name" value="alpha/beta-Hydrolases"/>
    <property type="match status" value="1"/>
</dbReference>
<feature type="transmembrane region" description="Helical" evidence="2">
    <location>
        <begin position="52"/>
        <end position="73"/>
    </location>
</feature>
<dbReference type="RefSeq" id="WP_331789778.1">
    <property type="nucleotide sequence ID" value="NZ_JAVFKM010000033.1"/>
</dbReference>
<feature type="compositionally biased region" description="Basic residues" evidence="1">
    <location>
        <begin position="36"/>
        <end position="47"/>
    </location>
</feature>
<dbReference type="GO" id="GO:0016787">
    <property type="term" value="F:hydrolase activity"/>
    <property type="evidence" value="ECO:0007669"/>
    <property type="project" value="UniProtKB-KW"/>
</dbReference>
<keyword evidence="2" id="KW-0472">Membrane</keyword>
<evidence type="ECO:0000313" key="4">
    <source>
        <dbReference type="Proteomes" id="UP001348265"/>
    </source>
</evidence>
<reference evidence="3 4" key="1">
    <citation type="submission" date="2023-08" db="EMBL/GenBank/DDBJ databases">
        <authorList>
            <person name="Sharma P."/>
            <person name="Verma V."/>
            <person name="Mohan M.K."/>
            <person name="Dubey A.K."/>
        </authorList>
    </citation>
    <scope>NUCLEOTIDE SEQUENCE [LARGE SCALE GENOMIC DNA]</scope>
    <source>
        <strain evidence="3 4">ADP4</strain>
    </source>
</reference>
<gene>
    <name evidence="3" type="ORF">RB636_37435</name>
</gene>
<feature type="compositionally biased region" description="Gly residues" evidence="1">
    <location>
        <begin position="91"/>
        <end position="109"/>
    </location>
</feature>
<comment type="caution">
    <text evidence="3">The sequence shown here is derived from an EMBL/GenBank/DDBJ whole genome shotgun (WGS) entry which is preliminary data.</text>
</comment>